<keyword evidence="3" id="KW-0804">Transcription</keyword>
<dbReference type="SUPFAM" id="SSF46785">
    <property type="entry name" value="Winged helix' DNA-binding domain"/>
    <property type="match status" value="1"/>
</dbReference>
<dbReference type="InterPro" id="IPR036390">
    <property type="entry name" value="WH_DNA-bd_sf"/>
</dbReference>
<evidence type="ECO:0000256" key="1">
    <source>
        <dbReference type="ARBA" id="ARBA00023015"/>
    </source>
</evidence>
<comment type="caution">
    <text evidence="5">The sequence shown here is derived from an EMBL/GenBank/DDBJ whole genome shotgun (WGS) entry which is preliminary data.</text>
</comment>
<dbReference type="Gene3D" id="1.10.10.10">
    <property type="entry name" value="Winged helix-like DNA-binding domain superfamily/Winged helix DNA-binding domain"/>
    <property type="match status" value="1"/>
</dbReference>
<name>A0ABV7KV13_9PROT</name>
<dbReference type="PROSITE" id="PS51118">
    <property type="entry name" value="HTH_HXLR"/>
    <property type="match status" value="1"/>
</dbReference>
<proteinExistence type="predicted"/>
<dbReference type="RefSeq" id="WP_379898079.1">
    <property type="nucleotide sequence ID" value="NZ_JBHRTR010000009.1"/>
</dbReference>
<feature type="domain" description="HTH hxlR-type" evidence="4">
    <location>
        <begin position="1"/>
        <end position="90"/>
    </location>
</feature>
<reference evidence="6" key="1">
    <citation type="journal article" date="2019" name="Int. J. Syst. Evol. Microbiol.">
        <title>The Global Catalogue of Microorganisms (GCM) 10K type strain sequencing project: providing services to taxonomists for standard genome sequencing and annotation.</title>
        <authorList>
            <consortium name="The Broad Institute Genomics Platform"/>
            <consortium name="The Broad Institute Genome Sequencing Center for Infectious Disease"/>
            <person name="Wu L."/>
            <person name="Ma J."/>
        </authorList>
    </citation>
    <scope>NUCLEOTIDE SEQUENCE [LARGE SCALE GENOMIC DNA]</scope>
    <source>
        <strain evidence="6">KCTC 42964</strain>
    </source>
</reference>
<keyword evidence="1" id="KW-0805">Transcription regulation</keyword>
<evidence type="ECO:0000313" key="5">
    <source>
        <dbReference type="EMBL" id="MFC3226216.1"/>
    </source>
</evidence>
<dbReference type="Proteomes" id="UP001595528">
    <property type="component" value="Unassembled WGS sequence"/>
</dbReference>
<sequence length="94" mass="10116">MAAMDLLGRRWTLRIVWELSQAPAGFRDLQARCGGMSASVLSTRLRELQEAGLAEPARKEGWALTPLGADLVHALMPLAGWAERWAGSLGTGDA</sequence>
<dbReference type="InterPro" id="IPR036388">
    <property type="entry name" value="WH-like_DNA-bd_sf"/>
</dbReference>
<dbReference type="InterPro" id="IPR002577">
    <property type="entry name" value="HTH_HxlR"/>
</dbReference>
<keyword evidence="2" id="KW-0238">DNA-binding</keyword>
<evidence type="ECO:0000259" key="4">
    <source>
        <dbReference type="PROSITE" id="PS51118"/>
    </source>
</evidence>
<evidence type="ECO:0000313" key="6">
    <source>
        <dbReference type="Proteomes" id="UP001595528"/>
    </source>
</evidence>
<organism evidence="5 6">
    <name type="scientific">Marinibaculum pumilum</name>
    <dbReference type="NCBI Taxonomy" id="1766165"/>
    <lineage>
        <taxon>Bacteria</taxon>
        <taxon>Pseudomonadati</taxon>
        <taxon>Pseudomonadota</taxon>
        <taxon>Alphaproteobacteria</taxon>
        <taxon>Rhodospirillales</taxon>
        <taxon>Rhodospirillaceae</taxon>
        <taxon>Marinibaculum</taxon>
    </lineage>
</organism>
<evidence type="ECO:0000256" key="2">
    <source>
        <dbReference type="ARBA" id="ARBA00023125"/>
    </source>
</evidence>
<protein>
    <submittedName>
        <fullName evidence="5">Winged helix-turn-helix transcriptional regulator</fullName>
    </submittedName>
</protein>
<dbReference type="CDD" id="cd00090">
    <property type="entry name" value="HTH_ARSR"/>
    <property type="match status" value="1"/>
</dbReference>
<gene>
    <name evidence="5" type="ORF">ACFOGJ_03190</name>
</gene>
<dbReference type="EMBL" id="JBHRTR010000009">
    <property type="protein sequence ID" value="MFC3226216.1"/>
    <property type="molecule type" value="Genomic_DNA"/>
</dbReference>
<evidence type="ECO:0000256" key="3">
    <source>
        <dbReference type="ARBA" id="ARBA00023163"/>
    </source>
</evidence>
<dbReference type="PANTHER" id="PTHR33204">
    <property type="entry name" value="TRANSCRIPTIONAL REGULATOR, MARR FAMILY"/>
    <property type="match status" value="1"/>
</dbReference>
<keyword evidence="6" id="KW-1185">Reference proteome</keyword>
<dbReference type="InterPro" id="IPR011991">
    <property type="entry name" value="ArsR-like_HTH"/>
</dbReference>
<dbReference type="PANTHER" id="PTHR33204:SF37">
    <property type="entry name" value="HTH-TYPE TRANSCRIPTIONAL REGULATOR YODB"/>
    <property type="match status" value="1"/>
</dbReference>
<accession>A0ABV7KV13</accession>
<dbReference type="Pfam" id="PF01638">
    <property type="entry name" value="HxlR"/>
    <property type="match status" value="1"/>
</dbReference>